<protein>
    <recommendedName>
        <fullName evidence="3">Isochorismatase-like domain-containing protein</fullName>
    </recommendedName>
</protein>
<accession>A0A2T2X8U5</accession>
<feature type="non-terminal residue" evidence="4">
    <location>
        <position position="1"/>
    </location>
</feature>
<dbReference type="InterPro" id="IPR036380">
    <property type="entry name" value="Isochorismatase-like_sf"/>
</dbReference>
<dbReference type="GO" id="GO:0016787">
    <property type="term" value="F:hydrolase activity"/>
    <property type="evidence" value="ECO:0007669"/>
    <property type="project" value="UniProtKB-KW"/>
</dbReference>
<dbReference type="SUPFAM" id="SSF52499">
    <property type="entry name" value="Isochorismatase-like hydrolases"/>
    <property type="match status" value="1"/>
</dbReference>
<organism evidence="4 5">
    <name type="scientific">Sulfobacillus benefaciens</name>
    <dbReference type="NCBI Taxonomy" id="453960"/>
    <lineage>
        <taxon>Bacteria</taxon>
        <taxon>Bacillati</taxon>
        <taxon>Bacillota</taxon>
        <taxon>Clostridia</taxon>
        <taxon>Eubacteriales</taxon>
        <taxon>Clostridiales Family XVII. Incertae Sedis</taxon>
        <taxon>Sulfobacillus</taxon>
    </lineage>
</organism>
<dbReference type="AlphaFoldDB" id="A0A2T2X8U5"/>
<dbReference type="Pfam" id="PF00857">
    <property type="entry name" value="Isochorismatase"/>
    <property type="match status" value="1"/>
</dbReference>
<evidence type="ECO:0000256" key="2">
    <source>
        <dbReference type="ARBA" id="ARBA00022801"/>
    </source>
</evidence>
<keyword evidence="2" id="KW-0378">Hydrolase</keyword>
<sequence length="75" mass="8279">IDTLVLTGVWTNVCVRSTASDALYHGYNVICLSDGTTSQDDEMHVAGLRDIALFGKIMTVDEYKARWLATQQQTA</sequence>
<evidence type="ECO:0000256" key="1">
    <source>
        <dbReference type="ARBA" id="ARBA00006336"/>
    </source>
</evidence>
<evidence type="ECO:0000313" key="4">
    <source>
        <dbReference type="EMBL" id="PSR30933.1"/>
    </source>
</evidence>
<dbReference type="EMBL" id="PXYW01000072">
    <property type="protein sequence ID" value="PSR30933.1"/>
    <property type="molecule type" value="Genomic_DNA"/>
</dbReference>
<evidence type="ECO:0000259" key="3">
    <source>
        <dbReference type="Pfam" id="PF00857"/>
    </source>
</evidence>
<dbReference type="Proteomes" id="UP000242972">
    <property type="component" value="Unassembled WGS sequence"/>
</dbReference>
<gene>
    <name evidence="4" type="ORF">C7B46_17465</name>
</gene>
<name>A0A2T2X8U5_9FIRM</name>
<comment type="similarity">
    <text evidence="1">Belongs to the isochorismatase family.</text>
</comment>
<dbReference type="InterPro" id="IPR000868">
    <property type="entry name" value="Isochorismatase-like_dom"/>
</dbReference>
<evidence type="ECO:0000313" key="5">
    <source>
        <dbReference type="Proteomes" id="UP000242972"/>
    </source>
</evidence>
<proteinExistence type="inferred from homology"/>
<reference evidence="4 5" key="1">
    <citation type="journal article" date="2014" name="BMC Genomics">
        <title>Comparison of environmental and isolate Sulfobacillus genomes reveals diverse carbon, sulfur, nitrogen, and hydrogen metabolisms.</title>
        <authorList>
            <person name="Justice N.B."/>
            <person name="Norman A."/>
            <person name="Brown C.T."/>
            <person name="Singh A."/>
            <person name="Thomas B.C."/>
            <person name="Banfield J.F."/>
        </authorList>
    </citation>
    <scope>NUCLEOTIDE SEQUENCE [LARGE SCALE GENOMIC DNA]</scope>
    <source>
        <strain evidence="4">AMDSBA4</strain>
    </source>
</reference>
<dbReference type="InterPro" id="IPR050272">
    <property type="entry name" value="Isochorismatase-like_hydrls"/>
</dbReference>
<dbReference type="Gene3D" id="3.40.50.850">
    <property type="entry name" value="Isochorismatase-like"/>
    <property type="match status" value="1"/>
</dbReference>
<dbReference type="PANTHER" id="PTHR43540">
    <property type="entry name" value="PEROXYUREIDOACRYLATE/UREIDOACRYLATE AMIDOHYDROLASE-RELATED"/>
    <property type="match status" value="1"/>
</dbReference>
<dbReference type="PANTHER" id="PTHR43540:SF6">
    <property type="entry name" value="ISOCHORISMATASE-LIKE DOMAIN-CONTAINING PROTEIN"/>
    <property type="match status" value="1"/>
</dbReference>
<feature type="domain" description="Isochorismatase-like" evidence="3">
    <location>
        <begin position="1"/>
        <end position="62"/>
    </location>
</feature>
<comment type="caution">
    <text evidence="4">The sequence shown here is derived from an EMBL/GenBank/DDBJ whole genome shotgun (WGS) entry which is preliminary data.</text>
</comment>